<evidence type="ECO:0000313" key="3">
    <source>
        <dbReference type="Proteomes" id="UP000234460"/>
    </source>
</evidence>
<protein>
    <recommendedName>
        <fullName evidence="4">Lipoprotein</fullName>
    </recommendedName>
</protein>
<dbReference type="EMBL" id="OEJX01000009">
    <property type="protein sequence ID" value="SOR60397.1"/>
    <property type="molecule type" value="Genomic_DNA"/>
</dbReference>
<proteinExistence type="predicted"/>
<name>A0AAQ1SMS5_LEPIR</name>
<reference evidence="2 3" key="1">
    <citation type="submission" date="2017-11" db="EMBL/GenBank/DDBJ databases">
        <authorList>
            <person name="Lechat P."/>
        </authorList>
    </citation>
    <scope>NUCLEOTIDE SEQUENCE [LARGE SCALE GENOMIC DNA]</scope>
    <source>
        <strain evidence="2">L495</strain>
    </source>
</reference>
<feature type="transmembrane region" description="Helical" evidence="1">
    <location>
        <begin position="12"/>
        <end position="32"/>
    </location>
</feature>
<keyword evidence="1" id="KW-0472">Membrane</keyword>
<sequence length="45" mass="5065">MALKLQSAKQYVNINILFIACCMAVLNLILFLRSQHNALISFALL</sequence>
<comment type="caution">
    <text evidence="2">The sequence shown here is derived from an EMBL/GenBank/DDBJ whole genome shotgun (WGS) entry which is preliminary data.</text>
</comment>
<organism evidence="2 3">
    <name type="scientific">Leptospira interrogans serovar Manilae</name>
    <dbReference type="NCBI Taxonomy" id="214675"/>
    <lineage>
        <taxon>Bacteria</taxon>
        <taxon>Pseudomonadati</taxon>
        <taxon>Spirochaetota</taxon>
        <taxon>Spirochaetia</taxon>
        <taxon>Leptospirales</taxon>
        <taxon>Leptospiraceae</taxon>
        <taxon>Leptospira</taxon>
    </lineage>
</organism>
<keyword evidence="1" id="KW-0812">Transmembrane</keyword>
<dbReference type="AlphaFoldDB" id="A0AAQ1SMS5"/>
<evidence type="ECO:0008006" key="4">
    <source>
        <dbReference type="Google" id="ProtNLM"/>
    </source>
</evidence>
<gene>
    <name evidence="2" type="ORF">LMANV2_170014</name>
</gene>
<keyword evidence="1" id="KW-1133">Transmembrane helix</keyword>
<accession>A0AAQ1SMS5</accession>
<dbReference type="Proteomes" id="UP000234460">
    <property type="component" value="Chromosome LMANV2"/>
</dbReference>
<evidence type="ECO:0000256" key="1">
    <source>
        <dbReference type="SAM" id="Phobius"/>
    </source>
</evidence>
<dbReference type="PROSITE" id="PS51257">
    <property type="entry name" value="PROKAR_LIPOPROTEIN"/>
    <property type="match status" value="1"/>
</dbReference>
<evidence type="ECO:0000313" key="2">
    <source>
        <dbReference type="EMBL" id="SOR60397.1"/>
    </source>
</evidence>